<feature type="transmembrane region" description="Helical" evidence="1">
    <location>
        <begin position="39"/>
        <end position="58"/>
    </location>
</feature>
<evidence type="ECO:0000256" key="1">
    <source>
        <dbReference type="SAM" id="Phobius"/>
    </source>
</evidence>
<keyword evidence="1" id="KW-0812">Transmembrane</keyword>
<dbReference type="AlphaFoldDB" id="A0A3M8DF19"/>
<proteinExistence type="predicted"/>
<dbReference type="RefSeq" id="WP_122919337.1">
    <property type="nucleotide sequence ID" value="NZ_RHHQ01000013.1"/>
</dbReference>
<reference evidence="2 3" key="1">
    <citation type="submission" date="2018-10" db="EMBL/GenBank/DDBJ databases">
        <title>Phylogenomics of Brevibacillus.</title>
        <authorList>
            <person name="Dunlap C."/>
        </authorList>
    </citation>
    <scope>NUCLEOTIDE SEQUENCE [LARGE SCALE GENOMIC DNA]</scope>
    <source>
        <strain evidence="2 3">JCM 15716</strain>
    </source>
</reference>
<name>A0A3M8DF19_9BACL</name>
<sequence length="63" mass="6601">MWKRTENGMKNKTLVLILILLSIVASGLGTALQKSFSSAQIVGFILGAAFLAGAILAGSKRHS</sequence>
<protein>
    <submittedName>
        <fullName evidence="2">Uncharacterized protein</fullName>
    </submittedName>
</protein>
<evidence type="ECO:0000313" key="3">
    <source>
        <dbReference type="Proteomes" id="UP000271031"/>
    </source>
</evidence>
<dbReference type="Proteomes" id="UP000271031">
    <property type="component" value="Unassembled WGS sequence"/>
</dbReference>
<evidence type="ECO:0000313" key="2">
    <source>
        <dbReference type="EMBL" id="RNB85925.1"/>
    </source>
</evidence>
<keyword evidence="1" id="KW-0472">Membrane</keyword>
<keyword evidence="3" id="KW-1185">Reference proteome</keyword>
<comment type="caution">
    <text evidence="2">The sequence shown here is derived from an EMBL/GenBank/DDBJ whole genome shotgun (WGS) entry which is preliminary data.</text>
</comment>
<dbReference type="EMBL" id="RHHQ01000013">
    <property type="protein sequence ID" value="RNB85925.1"/>
    <property type="molecule type" value="Genomic_DNA"/>
</dbReference>
<keyword evidence="1" id="KW-1133">Transmembrane helix</keyword>
<accession>A0A3M8DF19</accession>
<organism evidence="2 3">
    <name type="scientific">Brevibacillus fluminis</name>
    <dbReference type="NCBI Taxonomy" id="511487"/>
    <lineage>
        <taxon>Bacteria</taxon>
        <taxon>Bacillati</taxon>
        <taxon>Bacillota</taxon>
        <taxon>Bacilli</taxon>
        <taxon>Bacillales</taxon>
        <taxon>Paenibacillaceae</taxon>
        <taxon>Brevibacillus</taxon>
    </lineage>
</organism>
<gene>
    <name evidence="2" type="ORF">EDM56_18175</name>
</gene>